<protein>
    <recommendedName>
        <fullName evidence="4">NADH dehydrogenase [ubiquinone] 1 beta subcomplex subunit 6</fullName>
    </recommendedName>
</protein>
<organism evidence="1 3">
    <name type="scientific">Adineta ricciae</name>
    <name type="common">Rotifer</name>
    <dbReference type="NCBI Taxonomy" id="249248"/>
    <lineage>
        <taxon>Eukaryota</taxon>
        <taxon>Metazoa</taxon>
        <taxon>Spiralia</taxon>
        <taxon>Gnathifera</taxon>
        <taxon>Rotifera</taxon>
        <taxon>Eurotatoria</taxon>
        <taxon>Bdelloidea</taxon>
        <taxon>Adinetida</taxon>
        <taxon>Adinetidae</taxon>
        <taxon>Adineta</taxon>
    </lineage>
</organism>
<dbReference type="PANTHER" id="PTHR21106:SF2">
    <property type="entry name" value="NADH DEHYDROGENASE [UBIQUINONE] 1 BETA SUBCOMPLEX SUBUNIT 6"/>
    <property type="match status" value="1"/>
</dbReference>
<evidence type="ECO:0000313" key="1">
    <source>
        <dbReference type="EMBL" id="CAF0940248.1"/>
    </source>
</evidence>
<dbReference type="AlphaFoldDB" id="A0A814CHP5"/>
<keyword evidence="3" id="KW-1185">Reference proteome</keyword>
<dbReference type="InterPro" id="IPR019174">
    <property type="entry name" value="NADH_DH_b-subcmplx_su6"/>
</dbReference>
<dbReference type="GO" id="GO:0005739">
    <property type="term" value="C:mitochondrion"/>
    <property type="evidence" value="ECO:0007669"/>
    <property type="project" value="GOC"/>
</dbReference>
<reference evidence="1" key="1">
    <citation type="submission" date="2021-02" db="EMBL/GenBank/DDBJ databases">
        <authorList>
            <person name="Nowell W R."/>
        </authorList>
    </citation>
    <scope>NUCLEOTIDE SEQUENCE</scope>
</reference>
<dbReference type="EMBL" id="CAJNOJ010000191">
    <property type="protein sequence ID" value="CAF1268427.1"/>
    <property type="molecule type" value="Genomic_DNA"/>
</dbReference>
<dbReference type="Proteomes" id="UP000663828">
    <property type="component" value="Unassembled WGS sequence"/>
</dbReference>
<dbReference type="EMBL" id="CAJNOR010000531">
    <property type="protein sequence ID" value="CAF0940248.1"/>
    <property type="molecule type" value="Genomic_DNA"/>
</dbReference>
<dbReference type="PANTHER" id="PTHR21106">
    <property type="entry name" value="NADH DEHYDROGENASE [UBIQUINONE] 1 BETA SUBCOMPLEX SUBUNIT 6"/>
    <property type="match status" value="1"/>
</dbReference>
<dbReference type="Pfam" id="PF09782">
    <property type="entry name" value="NDUF_B6"/>
    <property type="match status" value="1"/>
</dbReference>
<dbReference type="GO" id="GO:0006120">
    <property type="term" value="P:mitochondrial electron transport, NADH to ubiquinone"/>
    <property type="evidence" value="ECO:0007669"/>
    <property type="project" value="InterPro"/>
</dbReference>
<name>A0A814CHP5_ADIRI</name>
<evidence type="ECO:0000313" key="2">
    <source>
        <dbReference type="EMBL" id="CAF1268427.1"/>
    </source>
</evidence>
<sequence>MTGHSSWEEQRYLYPHDVRDKFPVWEREFSIQPFKYERARLPFRMSNEERLWRKQWLQDQVLAADEPKNVPNLNKLHKNPVRYRWMVFWDSVFNRLRPAVGNNAASLLRQVVPKFLLIHLGVCSWIYMILYHKQDWEKWGGAQIYGYKGYNAATVQPWKSLESNDYVDRGFKARTSNRWSEHKY</sequence>
<accession>A0A814CHP5</accession>
<comment type="caution">
    <text evidence="1">The sequence shown here is derived from an EMBL/GenBank/DDBJ whole genome shotgun (WGS) entry which is preliminary data.</text>
</comment>
<evidence type="ECO:0008006" key="4">
    <source>
        <dbReference type="Google" id="ProtNLM"/>
    </source>
</evidence>
<dbReference type="Proteomes" id="UP000663852">
    <property type="component" value="Unassembled WGS sequence"/>
</dbReference>
<proteinExistence type="predicted"/>
<evidence type="ECO:0000313" key="3">
    <source>
        <dbReference type="Proteomes" id="UP000663828"/>
    </source>
</evidence>
<dbReference type="OrthoDB" id="5824032at2759"/>
<gene>
    <name evidence="2" type="ORF">EDS130_LOCUS28896</name>
    <name evidence="1" type="ORF">XAT740_LOCUS10076</name>
</gene>